<dbReference type="InterPro" id="IPR003509">
    <property type="entry name" value="UPF0102_YraN-like"/>
</dbReference>
<sequence>MDKTACRHYKFKSLMMTPQAPHLSTGANGEDLACELLHQKGYRILQRNLRMGKAELDIIAHQNEVLVFVEVKTRTNDSFGYPEEFVNRRKQRMILNAADSYISKIGWQEDIRFDIIAVTMSNPPELFHIEDAFH</sequence>
<evidence type="ECO:0000313" key="4">
    <source>
        <dbReference type="Proteomes" id="UP000634043"/>
    </source>
</evidence>
<dbReference type="Pfam" id="PF02021">
    <property type="entry name" value="UPF0102"/>
    <property type="match status" value="1"/>
</dbReference>
<evidence type="ECO:0000313" key="3">
    <source>
        <dbReference type="EMBL" id="GGG11832.1"/>
    </source>
</evidence>
<dbReference type="NCBIfam" id="NF009150">
    <property type="entry name" value="PRK12497.1-3"/>
    <property type="match status" value="1"/>
</dbReference>
<dbReference type="CDD" id="cd20736">
    <property type="entry name" value="PoNe_Nuclease"/>
    <property type="match status" value="1"/>
</dbReference>
<reference evidence="4" key="1">
    <citation type="journal article" date="2019" name="Int. J. Syst. Evol. Microbiol.">
        <title>The Global Catalogue of Microorganisms (GCM) 10K type strain sequencing project: providing services to taxonomists for standard genome sequencing and annotation.</title>
        <authorList>
            <consortium name="The Broad Institute Genomics Platform"/>
            <consortium name="The Broad Institute Genome Sequencing Center for Infectious Disease"/>
            <person name="Wu L."/>
            <person name="Ma J."/>
        </authorList>
    </citation>
    <scope>NUCLEOTIDE SEQUENCE [LARGE SCALE GENOMIC DNA]</scope>
    <source>
        <strain evidence="4">CGMCC 1.12749</strain>
    </source>
</reference>
<accession>A0ABQ1W339</accession>
<gene>
    <name evidence="3" type="ORF">GCM10011323_15370</name>
</gene>
<dbReference type="NCBIfam" id="TIGR00252">
    <property type="entry name" value="YraN family protein"/>
    <property type="match status" value="1"/>
</dbReference>
<dbReference type="InterPro" id="IPR011856">
    <property type="entry name" value="tRNA_endonuc-like_dom_sf"/>
</dbReference>
<evidence type="ECO:0000256" key="2">
    <source>
        <dbReference type="HAMAP-Rule" id="MF_00048"/>
    </source>
</evidence>
<dbReference type="PANTHER" id="PTHR34039:SF1">
    <property type="entry name" value="UPF0102 PROTEIN YRAN"/>
    <property type="match status" value="1"/>
</dbReference>
<dbReference type="Proteomes" id="UP000634043">
    <property type="component" value="Unassembled WGS sequence"/>
</dbReference>
<dbReference type="Gene3D" id="3.40.1350.10">
    <property type="match status" value="1"/>
</dbReference>
<comment type="caution">
    <text evidence="3">The sequence shown here is derived from an EMBL/GenBank/DDBJ whole genome shotgun (WGS) entry which is preliminary data.</text>
</comment>
<dbReference type="HAMAP" id="MF_00048">
    <property type="entry name" value="UPF0102"/>
    <property type="match status" value="1"/>
</dbReference>
<dbReference type="SUPFAM" id="SSF52980">
    <property type="entry name" value="Restriction endonuclease-like"/>
    <property type="match status" value="1"/>
</dbReference>
<dbReference type="PANTHER" id="PTHR34039">
    <property type="entry name" value="UPF0102 PROTEIN YRAN"/>
    <property type="match status" value="1"/>
</dbReference>
<proteinExistence type="inferred from homology"/>
<dbReference type="InterPro" id="IPR011335">
    <property type="entry name" value="Restrct_endonuc-II-like"/>
</dbReference>
<keyword evidence="4" id="KW-1185">Reference proteome</keyword>
<evidence type="ECO:0000256" key="1">
    <source>
        <dbReference type="ARBA" id="ARBA00006738"/>
    </source>
</evidence>
<organism evidence="3 4">
    <name type="scientific">Pontibacter amylolyticus</name>
    <dbReference type="NCBI Taxonomy" id="1424080"/>
    <lineage>
        <taxon>Bacteria</taxon>
        <taxon>Pseudomonadati</taxon>
        <taxon>Bacteroidota</taxon>
        <taxon>Cytophagia</taxon>
        <taxon>Cytophagales</taxon>
        <taxon>Hymenobacteraceae</taxon>
        <taxon>Pontibacter</taxon>
    </lineage>
</organism>
<dbReference type="EMBL" id="BMFP01000002">
    <property type="protein sequence ID" value="GGG11832.1"/>
    <property type="molecule type" value="Genomic_DNA"/>
</dbReference>
<protein>
    <recommendedName>
        <fullName evidence="2">UPF0102 protein GCM10011323_15370</fullName>
    </recommendedName>
</protein>
<name>A0ABQ1W339_9BACT</name>
<comment type="similarity">
    <text evidence="1 2">Belongs to the UPF0102 family.</text>
</comment>